<proteinExistence type="predicted"/>
<sequence length="113" mass="12949">MEVNLLSISIKPPIKIPKNKTVELDVDWNIEYKKLDAKKFNFVCNIKAYGDFSFEANIEGEISTENDYDNIPDFISVSIVENLMKSLPKLVSYAQQFRIEENVFVNQPLSLAS</sequence>
<accession>A0A832SVA3</accession>
<name>A0A832SVA3_9EURY</name>
<dbReference type="RefSeq" id="WP_010869569.1">
    <property type="nucleotide sequence ID" value="NC_000909.1"/>
</dbReference>
<evidence type="ECO:0000313" key="2">
    <source>
        <dbReference type="Proteomes" id="UP000645676"/>
    </source>
</evidence>
<evidence type="ECO:0000313" key="1">
    <source>
        <dbReference type="EMBL" id="HII59514.1"/>
    </source>
</evidence>
<reference evidence="1" key="1">
    <citation type="journal article" date="2020" name="bioRxiv">
        <title>A rank-normalized archaeal taxonomy based on genome phylogeny resolves widespread incomplete and uneven classifications.</title>
        <authorList>
            <person name="Rinke C."/>
            <person name="Chuvochina M."/>
            <person name="Mussig A.J."/>
            <person name="Chaumeil P.-A."/>
            <person name="Waite D.W."/>
            <person name="Whitman W.B."/>
            <person name="Parks D.H."/>
            <person name="Hugenholtz P."/>
        </authorList>
    </citation>
    <scope>NUCLEOTIDE SEQUENCE</scope>
    <source>
        <strain evidence="1">UBA8849</strain>
    </source>
</reference>
<dbReference type="AlphaFoldDB" id="A0A832SVA3"/>
<organism evidence="1 2">
    <name type="scientific">Methanocaldococcus jannaschii</name>
    <dbReference type="NCBI Taxonomy" id="2190"/>
    <lineage>
        <taxon>Archaea</taxon>
        <taxon>Methanobacteriati</taxon>
        <taxon>Methanobacteriota</taxon>
        <taxon>Methanomada group</taxon>
        <taxon>Methanococci</taxon>
        <taxon>Methanococcales</taxon>
        <taxon>Methanocaldococcaceae</taxon>
        <taxon>Methanocaldococcus</taxon>
    </lineage>
</organism>
<dbReference type="OMA" id="QFRIEEN"/>
<dbReference type="EMBL" id="DUJR01000013">
    <property type="protein sequence ID" value="HII59514.1"/>
    <property type="molecule type" value="Genomic_DNA"/>
</dbReference>
<gene>
    <name evidence="1" type="ORF">HA335_02865</name>
</gene>
<dbReference type="Proteomes" id="UP000645676">
    <property type="component" value="Unassembled WGS sequence"/>
</dbReference>
<protein>
    <submittedName>
        <fullName evidence="1">Uncharacterized protein</fullName>
    </submittedName>
</protein>
<comment type="caution">
    <text evidence="1">The sequence shown here is derived from an EMBL/GenBank/DDBJ whole genome shotgun (WGS) entry which is preliminary data.</text>
</comment>